<dbReference type="Proteomes" id="UP000295626">
    <property type="component" value="Unassembled WGS sequence"/>
</dbReference>
<dbReference type="GO" id="GO:0051213">
    <property type="term" value="F:dioxygenase activity"/>
    <property type="evidence" value="ECO:0007669"/>
    <property type="project" value="UniProtKB-KW"/>
</dbReference>
<sequence length="422" mass="45493">MTQGCPEEPGTTTDAGTGTGPDRTVASPSTPDPAGPAGGPPLPPEAVAATLQPPGRARGLPAEAYTSDRVFAWEQERFWRRGWVCLGRVDRLAAPGEQAGLDVAGAGVLAVRDATGALRTFRNTCRHRGHELVGRGCTVRRSTVWCAYHAWVYRLDGSLRHAPRFDPPPDADLDLLPVRSAQWRGWLFVDLSGDAPPLAEVVGDLDAVLAPYRPDTLRVVATQAYDVAANWKLVVENYLECYHCPSTHPELSRVQRTDGGESFPATGAWLGGHLDLRNSAATMSLDGAGPDWTFPDLDEDAVRQVRYHLLPPGLFVTATPDHLVTHRLVPLAADRTRVECEWLLAAELVDAGTDPGYAVSFWHTTNQQDWAACESVQRGVSGGGYRPGPLAPQEDLLHTFLARLAEAYRGAGPTGTDPGPAR</sequence>
<dbReference type="InterPro" id="IPR015879">
    <property type="entry name" value="Ring_hydroxy_dOase_asu_C_dom"/>
</dbReference>
<dbReference type="PRINTS" id="PR00090">
    <property type="entry name" value="RNGDIOXGNASE"/>
</dbReference>
<evidence type="ECO:0000313" key="9">
    <source>
        <dbReference type="EMBL" id="TDB98808.1"/>
    </source>
</evidence>
<organism evidence="9 10">
    <name type="scientific">Micromonospora fluostatini</name>
    <dbReference type="NCBI Taxonomy" id="1629071"/>
    <lineage>
        <taxon>Bacteria</taxon>
        <taxon>Bacillati</taxon>
        <taxon>Actinomycetota</taxon>
        <taxon>Actinomycetes</taxon>
        <taxon>Micromonosporales</taxon>
        <taxon>Micromonosporaceae</taxon>
        <taxon>Micromonospora</taxon>
    </lineage>
</organism>
<evidence type="ECO:0000256" key="1">
    <source>
        <dbReference type="ARBA" id="ARBA00001962"/>
    </source>
</evidence>
<feature type="region of interest" description="Disordered" evidence="7">
    <location>
        <begin position="1"/>
        <end position="60"/>
    </location>
</feature>
<evidence type="ECO:0000256" key="7">
    <source>
        <dbReference type="SAM" id="MobiDB-lite"/>
    </source>
</evidence>
<dbReference type="InterPro" id="IPR001663">
    <property type="entry name" value="Rng_hydr_dOase-A"/>
</dbReference>
<keyword evidence="4" id="KW-0560">Oxidoreductase</keyword>
<keyword evidence="2" id="KW-0001">2Fe-2S</keyword>
<gene>
    <name evidence="9" type="ORF">E1091_07445</name>
</gene>
<keyword evidence="10" id="KW-1185">Reference proteome</keyword>
<feature type="compositionally biased region" description="Low complexity" evidence="7">
    <location>
        <begin position="9"/>
        <end position="29"/>
    </location>
</feature>
<feature type="compositionally biased region" description="Pro residues" evidence="7">
    <location>
        <begin position="30"/>
        <end position="44"/>
    </location>
</feature>
<protein>
    <submittedName>
        <fullName evidence="9">Aromatic ring-hydroxylating dioxygenase subunit alpha</fullName>
    </submittedName>
</protein>
<comment type="cofactor">
    <cofactor evidence="1">
        <name>Fe cation</name>
        <dbReference type="ChEBI" id="CHEBI:24875"/>
    </cofactor>
</comment>
<evidence type="ECO:0000256" key="2">
    <source>
        <dbReference type="ARBA" id="ARBA00022714"/>
    </source>
</evidence>
<evidence type="ECO:0000256" key="6">
    <source>
        <dbReference type="ARBA" id="ARBA00023014"/>
    </source>
</evidence>
<evidence type="ECO:0000259" key="8">
    <source>
        <dbReference type="PROSITE" id="PS51296"/>
    </source>
</evidence>
<keyword evidence="3" id="KW-0479">Metal-binding</keyword>
<evidence type="ECO:0000256" key="3">
    <source>
        <dbReference type="ARBA" id="ARBA00022723"/>
    </source>
</evidence>
<dbReference type="InterPro" id="IPR017941">
    <property type="entry name" value="Rieske_2Fe-2S"/>
</dbReference>
<dbReference type="Gene3D" id="2.102.10.10">
    <property type="entry name" value="Rieske [2Fe-2S] iron-sulphur domain"/>
    <property type="match status" value="1"/>
</dbReference>
<proteinExistence type="predicted"/>
<dbReference type="EMBL" id="SMKE01000190">
    <property type="protein sequence ID" value="TDB98808.1"/>
    <property type="molecule type" value="Genomic_DNA"/>
</dbReference>
<dbReference type="PANTHER" id="PTHR43756:SF5">
    <property type="entry name" value="CHOLINE MONOOXYGENASE, CHLOROPLASTIC"/>
    <property type="match status" value="1"/>
</dbReference>
<keyword evidence="6" id="KW-0411">Iron-sulfur</keyword>
<dbReference type="PROSITE" id="PS51296">
    <property type="entry name" value="RIESKE"/>
    <property type="match status" value="1"/>
</dbReference>
<dbReference type="SUPFAM" id="SSF55961">
    <property type="entry name" value="Bet v1-like"/>
    <property type="match status" value="1"/>
</dbReference>
<name>A0ABY2DIA5_9ACTN</name>
<dbReference type="Gene3D" id="3.90.380.10">
    <property type="entry name" value="Naphthalene 1,2-dioxygenase Alpha Subunit, Chain A, domain 1"/>
    <property type="match status" value="1"/>
</dbReference>
<dbReference type="SUPFAM" id="SSF50022">
    <property type="entry name" value="ISP domain"/>
    <property type="match status" value="1"/>
</dbReference>
<evidence type="ECO:0000256" key="5">
    <source>
        <dbReference type="ARBA" id="ARBA00023004"/>
    </source>
</evidence>
<dbReference type="InterPro" id="IPR036922">
    <property type="entry name" value="Rieske_2Fe-2S_sf"/>
</dbReference>
<keyword evidence="9" id="KW-0223">Dioxygenase</keyword>
<feature type="domain" description="Rieske" evidence="8">
    <location>
        <begin position="83"/>
        <end position="187"/>
    </location>
</feature>
<dbReference type="PANTHER" id="PTHR43756">
    <property type="entry name" value="CHOLINE MONOOXYGENASE, CHLOROPLASTIC"/>
    <property type="match status" value="1"/>
</dbReference>
<evidence type="ECO:0000313" key="10">
    <source>
        <dbReference type="Proteomes" id="UP000295626"/>
    </source>
</evidence>
<accession>A0ABY2DIA5</accession>
<dbReference type="Pfam" id="PF00355">
    <property type="entry name" value="Rieske"/>
    <property type="match status" value="1"/>
</dbReference>
<dbReference type="Pfam" id="PF00848">
    <property type="entry name" value="Ring_hydroxyl_A"/>
    <property type="match status" value="1"/>
</dbReference>
<reference evidence="9 10" key="1">
    <citation type="submission" date="2019-02" db="EMBL/GenBank/DDBJ databases">
        <title>Draft genome sequences of novel Actinobacteria.</title>
        <authorList>
            <person name="Sahin N."/>
            <person name="Ay H."/>
            <person name="Saygin H."/>
        </authorList>
    </citation>
    <scope>NUCLEOTIDE SEQUENCE [LARGE SCALE GENOMIC DNA]</scope>
    <source>
        <strain evidence="9 10">JCM 30529</strain>
    </source>
</reference>
<evidence type="ECO:0000256" key="4">
    <source>
        <dbReference type="ARBA" id="ARBA00023002"/>
    </source>
</evidence>
<keyword evidence="5" id="KW-0408">Iron</keyword>
<dbReference type="CDD" id="cd03469">
    <property type="entry name" value="Rieske_RO_Alpha_N"/>
    <property type="match status" value="1"/>
</dbReference>
<comment type="caution">
    <text evidence="9">The sequence shown here is derived from an EMBL/GenBank/DDBJ whole genome shotgun (WGS) entry which is preliminary data.</text>
</comment>